<gene>
    <name evidence="2" type="ORF">H7F51_00315</name>
</gene>
<dbReference type="AlphaFoldDB" id="A0A7X1FNH9"/>
<comment type="caution">
    <text evidence="2">The sequence shown here is derived from an EMBL/GenBank/DDBJ whole genome shotgun (WGS) entry which is preliminary data.</text>
</comment>
<dbReference type="RefSeq" id="WP_185662215.1">
    <property type="nucleotide sequence ID" value="NZ_JACLAW010000001.1"/>
</dbReference>
<name>A0A7X1FNH9_9SPHN</name>
<dbReference type="SUPFAM" id="SSF82153">
    <property type="entry name" value="FAS1 domain"/>
    <property type="match status" value="1"/>
</dbReference>
<sequence length="188" mass="18526">MNKPIYALMLVLAGAGIVAGCKKDGAPSDAASSEAAKPSADTLTKALAGEAQFSTVSGAIKDTGLAGVFEGKASYTLFAPTNAAFAALGDPGKALMAPEQRAALAALLREHIVPGMLTKADLTKALDAAGGKAVKLRSMGKGTLSLSKEGDKIVVTGADGAKGALTAEAASAKNGSALGVDAVLKTVK</sequence>
<keyword evidence="3" id="KW-1185">Reference proteome</keyword>
<dbReference type="Gene3D" id="2.30.180.10">
    <property type="entry name" value="FAS1 domain"/>
    <property type="match status" value="1"/>
</dbReference>
<dbReference type="SMART" id="SM00554">
    <property type="entry name" value="FAS1"/>
    <property type="match status" value="1"/>
</dbReference>
<dbReference type="Pfam" id="PF02469">
    <property type="entry name" value="Fasciclin"/>
    <property type="match status" value="1"/>
</dbReference>
<protein>
    <submittedName>
        <fullName evidence="2">Fasciclin domain-containing protein</fullName>
    </submittedName>
</protein>
<dbReference type="EMBL" id="JACLAW010000001">
    <property type="protein sequence ID" value="MBC2663953.1"/>
    <property type="molecule type" value="Genomic_DNA"/>
</dbReference>
<dbReference type="PANTHER" id="PTHR10900:SF77">
    <property type="entry name" value="FI19380P1"/>
    <property type="match status" value="1"/>
</dbReference>
<evidence type="ECO:0000313" key="2">
    <source>
        <dbReference type="EMBL" id="MBC2663953.1"/>
    </source>
</evidence>
<feature type="domain" description="FAS1" evidence="1">
    <location>
        <begin position="40"/>
        <end position="184"/>
    </location>
</feature>
<dbReference type="PANTHER" id="PTHR10900">
    <property type="entry name" value="PERIOSTIN-RELATED"/>
    <property type="match status" value="1"/>
</dbReference>
<accession>A0A7X1FNH9</accession>
<evidence type="ECO:0000313" key="3">
    <source>
        <dbReference type="Proteomes" id="UP000566813"/>
    </source>
</evidence>
<dbReference type="PROSITE" id="PS50213">
    <property type="entry name" value="FAS1"/>
    <property type="match status" value="1"/>
</dbReference>
<dbReference type="InterPro" id="IPR000782">
    <property type="entry name" value="FAS1_domain"/>
</dbReference>
<dbReference type="InterPro" id="IPR036378">
    <property type="entry name" value="FAS1_dom_sf"/>
</dbReference>
<dbReference type="Proteomes" id="UP000566813">
    <property type="component" value="Unassembled WGS sequence"/>
</dbReference>
<evidence type="ECO:0000259" key="1">
    <source>
        <dbReference type="PROSITE" id="PS50213"/>
    </source>
</evidence>
<dbReference type="InterPro" id="IPR050904">
    <property type="entry name" value="Adhesion/Biosynth-related"/>
</dbReference>
<reference evidence="2 3" key="1">
    <citation type="submission" date="2020-08" db="EMBL/GenBank/DDBJ databases">
        <title>The genome sequence of type strain Novosphingobium flavum NBRC 111647.</title>
        <authorList>
            <person name="Liu Y."/>
        </authorList>
    </citation>
    <scope>NUCLEOTIDE SEQUENCE [LARGE SCALE GENOMIC DNA]</scope>
    <source>
        <strain evidence="2 3">NBRC 111647</strain>
    </source>
</reference>
<organism evidence="2 3">
    <name type="scientific">Novosphingobium flavum</name>
    <dbReference type="NCBI Taxonomy" id="1778672"/>
    <lineage>
        <taxon>Bacteria</taxon>
        <taxon>Pseudomonadati</taxon>
        <taxon>Pseudomonadota</taxon>
        <taxon>Alphaproteobacteria</taxon>
        <taxon>Sphingomonadales</taxon>
        <taxon>Sphingomonadaceae</taxon>
        <taxon>Novosphingobium</taxon>
    </lineage>
</organism>
<proteinExistence type="predicted"/>
<dbReference type="PROSITE" id="PS51257">
    <property type="entry name" value="PROKAR_LIPOPROTEIN"/>
    <property type="match status" value="1"/>
</dbReference>